<dbReference type="InterPro" id="IPR009057">
    <property type="entry name" value="Homeodomain-like_sf"/>
</dbReference>
<organism evidence="6 7">
    <name type="scientific">Paraglaciecola hydrolytica</name>
    <dbReference type="NCBI Taxonomy" id="1799789"/>
    <lineage>
        <taxon>Bacteria</taxon>
        <taxon>Pseudomonadati</taxon>
        <taxon>Pseudomonadota</taxon>
        <taxon>Gammaproteobacteria</taxon>
        <taxon>Alteromonadales</taxon>
        <taxon>Alteromonadaceae</taxon>
        <taxon>Paraglaciecola</taxon>
    </lineage>
</organism>
<dbReference type="SUPFAM" id="SSF46689">
    <property type="entry name" value="Homeodomain-like"/>
    <property type="match status" value="1"/>
</dbReference>
<feature type="transmembrane region" description="Helical" evidence="4">
    <location>
        <begin position="6"/>
        <end position="23"/>
    </location>
</feature>
<feature type="transmembrane region" description="Helical" evidence="4">
    <location>
        <begin position="30"/>
        <end position="47"/>
    </location>
</feature>
<evidence type="ECO:0000259" key="5">
    <source>
        <dbReference type="PROSITE" id="PS01124"/>
    </source>
</evidence>
<dbReference type="EMBL" id="LSNE01000006">
    <property type="protein sequence ID" value="KXI28445.1"/>
    <property type="molecule type" value="Genomic_DNA"/>
</dbReference>
<dbReference type="Pfam" id="PF12833">
    <property type="entry name" value="HTH_18"/>
    <property type="match status" value="1"/>
</dbReference>
<keyword evidence="4" id="KW-0472">Membrane</keyword>
<feature type="transmembrane region" description="Helical" evidence="4">
    <location>
        <begin position="142"/>
        <end position="161"/>
    </location>
</feature>
<evidence type="ECO:0000313" key="6">
    <source>
        <dbReference type="EMBL" id="KXI28445.1"/>
    </source>
</evidence>
<accession>A0A135ZZN0</accession>
<keyword evidence="1" id="KW-0805">Transcription regulation</keyword>
<keyword evidence="4" id="KW-1133">Transmembrane helix</keyword>
<keyword evidence="3" id="KW-0804">Transcription</keyword>
<dbReference type="GO" id="GO:0043565">
    <property type="term" value="F:sequence-specific DNA binding"/>
    <property type="evidence" value="ECO:0007669"/>
    <property type="project" value="InterPro"/>
</dbReference>
<gene>
    <name evidence="6" type="ORF">AX660_15215</name>
</gene>
<proteinExistence type="predicted"/>
<comment type="caution">
    <text evidence="6">The sequence shown here is derived from an EMBL/GenBank/DDBJ whole genome shotgun (WGS) entry which is preliminary data.</text>
</comment>
<keyword evidence="2" id="KW-0238">DNA-binding</keyword>
<keyword evidence="7" id="KW-1185">Reference proteome</keyword>
<dbReference type="AlphaFoldDB" id="A0A135ZZN0"/>
<dbReference type="PROSITE" id="PS01124">
    <property type="entry name" value="HTH_ARAC_FAMILY_2"/>
    <property type="match status" value="1"/>
</dbReference>
<name>A0A135ZZN0_9ALTE</name>
<dbReference type="InterPro" id="IPR020449">
    <property type="entry name" value="Tscrpt_reg_AraC-type_HTH"/>
</dbReference>
<dbReference type="STRING" id="1799789.AX660_15215"/>
<evidence type="ECO:0000256" key="3">
    <source>
        <dbReference type="ARBA" id="ARBA00023163"/>
    </source>
</evidence>
<dbReference type="PANTHER" id="PTHR43280">
    <property type="entry name" value="ARAC-FAMILY TRANSCRIPTIONAL REGULATOR"/>
    <property type="match status" value="1"/>
</dbReference>
<evidence type="ECO:0000256" key="2">
    <source>
        <dbReference type="ARBA" id="ARBA00023125"/>
    </source>
</evidence>
<keyword evidence="4" id="KW-0812">Transmembrane</keyword>
<dbReference type="RefSeq" id="WP_068377291.1">
    <property type="nucleotide sequence ID" value="NZ_LSNE01000006.1"/>
</dbReference>
<dbReference type="PANTHER" id="PTHR43280:SF29">
    <property type="entry name" value="ARAC-FAMILY TRANSCRIPTIONAL REGULATOR"/>
    <property type="match status" value="1"/>
</dbReference>
<feature type="domain" description="HTH araC/xylS-type" evidence="5">
    <location>
        <begin position="197"/>
        <end position="303"/>
    </location>
</feature>
<dbReference type="GO" id="GO:0003700">
    <property type="term" value="F:DNA-binding transcription factor activity"/>
    <property type="evidence" value="ECO:0007669"/>
    <property type="project" value="InterPro"/>
</dbReference>
<dbReference type="Proteomes" id="UP000070299">
    <property type="component" value="Unassembled WGS sequence"/>
</dbReference>
<protein>
    <recommendedName>
        <fullName evidence="5">HTH araC/xylS-type domain-containing protein</fullName>
    </recommendedName>
</protein>
<evidence type="ECO:0000256" key="1">
    <source>
        <dbReference type="ARBA" id="ARBA00023015"/>
    </source>
</evidence>
<dbReference type="SMART" id="SM00342">
    <property type="entry name" value="HTH_ARAC"/>
    <property type="match status" value="1"/>
</dbReference>
<feature type="transmembrane region" description="Helical" evidence="4">
    <location>
        <begin position="67"/>
        <end position="89"/>
    </location>
</feature>
<evidence type="ECO:0000256" key="4">
    <source>
        <dbReference type="SAM" id="Phobius"/>
    </source>
</evidence>
<reference evidence="7" key="1">
    <citation type="submission" date="2016-02" db="EMBL/GenBank/DDBJ databases">
        <authorList>
            <person name="Schultz-Johansen M."/>
            <person name="Glaring M.A."/>
            <person name="Bech P.K."/>
            <person name="Stougaard P."/>
        </authorList>
    </citation>
    <scope>NUCLEOTIDE SEQUENCE [LARGE SCALE GENOMIC DNA]</scope>
    <source>
        <strain evidence="7">S66</strain>
    </source>
</reference>
<dbReference type="OrthoDB" id="345413at2"/>
<dbReference type="InterPro" id="IPR018060">
    <property type="entry name" value="HTH_AraC"/>
</dbReference>
<dbReference type="Gene3D" id="1.10.10.60">
    <property type="entry name" value="Homeodomain-like"/>
    <property type="match status" value="2"/>
</dbReference>
<feature type="transmembrane region" description="Helical" evidence="4">
    <location>
        <begin position="109"/>
        <end position="130"/>
    </location>
</feature>
<dbReference type="PRINTS" id="PR00032">
    <property type="entry name" value="HTHARAC"/>
</dbReference>
<evidence type="ECO:0000313" key="7">
    <source>
        <dbReference type="Proteomes" id="UP000070299"/>
    </source>
</evidence>
<sequence>MSTALLLLPFFWQSVRVLLALPYSTRNRGIWIWSTFGILLIAPLIFAAHSGTDFYDALAPVSDRQAFAIHVGMFVSAGIFATLTPCLLWRAKTASKELLSKISIPQKQLVDLLILALAVKWLCCFLRVIHCAVMGANPGFELNIIMTLDIVVTLWALSQIFKRLYKNTDPLPSKNTKTESAKDQKYQSSGLNTPTCKRILQKLENACVHDGLHRQPDLSLKKLSEHFRESPHYISQVLNQELGCNFYTWLNSQRIQDACALLARNADLKIIDVAEQVGFNAKSTFNSAFYKHTGVTPSQYRNQLLQKGTNRTVRA</sequence>